<feature type="non-terminal residue" evidence="7">
    <location>
        <position position="1"/>
    </location>
</feature>
<name>V4AUW0_LOTGI</name>
<organism evidence="7 8">
    <name type="scientific">Lottia gigantea</name>
    <name type="common">Giant owl limpet</name>
    <dbReference type="NCBI Taxonomy" id="225164"/>
    <lineage>
        <taxon>Eukaryota</taxon>
        <taxon>Metazoa</taxon>
        <taxon>Spiralia</taxon>
        <taxon>Lophotrochozoa</taxon>
        <taxon>Mollusca</taxon>
        <taxon>Gastropoda</taxon>
        <taxon>Patellogastropoda</taxon>
        <taxon>Lottioidea</taxon>
        <taxon>Lottiidae</taxon>
        <taxon>Lottia</taxon>
    </lineage>
</organism>
<dbReference type="CTD" id="20252202"/>
<feature type="non-terminal residue" evidence="7">
    <location>
        <position position="193"/>
    </location>
</feature>
<keyword evidence="4 5" id="KW-0472">Membrane</keyword>
<evidence type="ECO:0000256" key="5">
    <source>
        <dbReference type="SAM" id="Phobius"/>
    </source>
</evidence>
<evidence type="ECO:0000313" key="8">
    <source>
        <dbReference type="Proteomes" id="UP000030746"/>
    </source>
</evidence>
<dbReference type="PANTHER" id="PTHR45902">
    <property type="entry name" value="LATROPHILIN RECEPTOR-LIKE PROTEIN A"/>
    <property type="match status" value="1"/>
</dbReference>
<feature type="transmembrane region" description="Helical" evidence="5">
    <location>
        <begin position="170"/>
        <end position="190"/>
    </location>
</feature>
<protein>
    <recommendedName>
        <fullName evidence="6">G-protein coupled receptors family 2 profile 2 domain-containing protein</fullName>
    </recommendedName>
</protein>
<dbReference type="PANTHER" id="PTHR45902:SF4">
    <property type="entry name" value="G-PROTEIN COUPLED RECEPTORS FAMILY 2 PROFILE 2 DOMAIN-CONTAINING PROTEIN"/>
    <property type="match status" value="1"/>
</dbReference>
<dbReference type="EMBL" id="KB201304">
    <property type="protein sequence ID" value="ESO97601.1"/>
    <property type="molecule type" value="Genomic_DNA"/>
</dbReference>
<evidence type="ECO:0000256" key="2">
    <source>
        <dbReference type="ARBA" id="ARBA00022692"/>
    </source>
</evidence>
<dbReference type="GeneID" id="20252202"/>
<dbReference type="InterPro" id="IPR017981">
    <property type="entry name" value="GPCR_2-like_7TM"/>
</dbReference>
<dbReference type="Proteomes" id="UP000030746">
    <property type="component" value="Unassembled WGS sequence"/>
</dbReference>
<keyword evidence="8" id="KW-1185">Reference proteome</keyword>
<dbReference type="CDD" id="cd15039">
    <property type="entry name" value="7tmB3_Methuselah-like"/>
    <property type="match status" value="1"/>
</dbReference>
<feature type="transmembrane region" description="Helical" evidence="5">
    <location>
        <begin position="48"/>
        <end position="66"/>
    </location>
</feature>
<dbReference type="OMA" id="AKGCWIN"/>
<comment type="subcellular location">
    <subcellularLocation>
        <location evidence="1">Membrane</location>
        <topology evidence="1">Multi-pass membrane protein</topology>
    </subcellularLocation>
</comment>
<evidence type="ECO:0000256" key="3">
    <source>
        <dbReference type="ARBA" id="ARBA00022989"/>
    </source>
</evidence>
<dbReference type="RefSeq" id="XP_009051344.1">
    <property type="nucleotide sequence ID" value="XM_009053096.1"/>
</dbReference>
<dbReference type="InterPro" id="IPR000832">
    <property type="entry name" value="GPCR_2_secretin-like"/>
</dbReference>
<evidence type="ECO:0000256" key="4">
    <source>
        <dbReference type="ARBA" id="ARBA00023136"/>
    </source>
</evidence>
<dbReference type="Pfam" id="PF00002">
    <property type="entry name" value="7tm_2"/>
    <property type="match status" value="1"/>
</dbReference>
<proteinExistence type="predicted"/>
<dbReference type="OrthoDB" id="6134459at2759"/>
<evidence type="ECO:0000259" key="6">
    <source>
        <dbReference type="PROSITE" id="PS50261"/>
    </source>
</evidence>
<sequence length="193" mass="21885">CMVVAVVNHFVWLSVFCWMSVIALNMVLTFWKTSLVTMSDAQKRFKRFVMFCFLLPAIIVGIGVGLEYLPIESRFKAGYGQVSCCWMSNMEGIIIMFYIPVGISLFSNLACFVLTLCGIERSLKAASMAAKENGRSERKIIVIYAKLSSIMGFTWIIGFVAAMVKHEALWYIYIILNGLQGFFIFLAFVCNRR</sequence>
<gene>
    <name evidence="7" type="ORF">LOTGIDRAFT_75883</name>
</gene>
<dbReference type="PROSITE" id="PS50261">
    <property type="entry name" value="G_PROTEIN_RECEP_F2_4"/>
    <property type="match status" value="1"/>
</dbReference>
<feature type="domain" description="G-protein coupled receptors family 2 profile 2" evidence="6">
    <location>
        <begin position="1"/>
        <end position="192"/>
    </location>
</feature>
<dbReference type="InterPro" id="IPR053231">
    <property type="entry name" value="GPCR_LN-TM7"/>
</dbReference>
<dbReference type="GO" id="GO:0016020">
    <property type="term" value="C:membrane"/>
    <property type="evidence" value="ECO:0007669"/>
    <property type="project" value="UniProtKB-SubCell"/>
</dbReference>
<evidence type="ECO:0000256" key="1">
    <source>
        <dbReference type="ARBA" id="ARBA00004141"/>
    </source>
</evidence>
<dbReference type="AlphaFoldDB" id="V4AUW0"/>
<feature type="transmembrane region" description="Helical" evidence="5">
    <location>
        <begin position="140"/>
        <end position="164"/>
    </location>
</feature>
<dbReference type="KEGG" id="lgi:LOTGIDRAFT_75883"/>
<evidence type="ECO:0000313" key="7">
    <source>
        <dbReference type="EMBL" id="ESO97601.1"/>
    </source>
</evidence>
<dbReference type="GO" id="GO:0004930">
    <property type="term" value="F:G protein-coupled receptor activity"/>
    <property type="evidence" value="ECO:0007669"/>
    <property type="project" value="InterPro"/>
</dbReference>
<dbReference type="GO" id="GO:0007166">
    <property type="term" value="P:cell surface receptor signaling pathway"/>
    <property type="evidence" value="ECO:0007669"/>
    <property type="project" value="InterPro"/>
</dbReference>
<reference evidence="7 8" key="1">
    <citation type="journal article" date="2013" name="Nature">
        <title>Insights into bilaterian evolution from three spiralian genomes.</title>
        <authorList>
            <person name="Simakov O."/>
            <person name="Marletaz F."/>
            <person name="Cho S.J."/>
            <person name="Edsinger-Gonzales E."/>
            <person name="Havlak P."/>
            <person name="Hellsten U."/>
            <person name="Kuo D.H."/>
            <person name="Larsson T."/>
            <person name="Lv J."/>
            <person name="Arendt D."/>
            <person name="Savage R."/>
            <person name="Osoegawa K."/>
            <person name="de Jong P."/>
            <person name="Grimwood J."/>
            <person name="Chapman J.A."/>
            <person name="Shapiro H."/>
            <person name="Aerts A."/>
            <person name="Otillar R.P."/>
            <person name="Terry A.Y."/>
            <person name="Boore J.L."/>
            <person name="Grigoriev I.V."/>
            <person name="Lindberg D.R."/>
            <person name="Seaver E.C."/>
            <person name="Weisblat D.A."/>
            <person name="Putnam N.H."/>
            <person name="Rokhsar D.S."/>
        </authorList>
    </citation>
    <scope>NUCLEOTIDE SEQUENCE [LARGE SCALE GENOMIC DNA]</scope>
</reference>
<keyword evidence="2 5" id="KW-0812">Transmembrane</keyword>
<dbReference type="Gene3D" id="1.20.1070.10">
    <property type="entry name" value="Rhodopsin 7-helix transmembrane proteins"/>
    <property type="match status" value="1"/>
</dbReference>
<dbReference type="HOGENOM" id="CLU_002753_3_0_1"/>
<feature type="transmembrane region" description="Helical" evidence="5">
    <location>
        <begin position="95"/>
        <end position="119"/>
    </location>
</feature>
<feature type="transmembrane region" description="Helical" evidence="5">
    <location>
        <begin position="6"/>
        <end position="28"/>
    </location>
</feature>
<keyword evidence="3 5" id="KW-1133">Transmembrane helix</keyword>
<accession>V4AUW0</accession>